<dbReference type="Proteomes" id="UP001198565">
    <property type="component" value="Unassembled WGS sequence"/>
</dbReference>
<accession>A0ABS7QK44</accession>
<dbReference type="InterPro" id="IPR008634">
    <property type="entry name" value="Gas-vesicle_GvpO"/>
</dbReference>
<evidence type="ECO:0000313" key="2">
    <source>
        <dbReference type="Proteomes" id="UP001198565"/>
    </source>
</evidence>
<dbReference type="Pfam" id="PF05800">
    <property type="entry name" value="GvpO"/>
    <property type="match status" value="1"/>
</dbReference>
<evidence type="ECO:0000313" key="1">
    <source>
        <dbReference type="EMBL" id="MBY8883553.1"/>
    </source>
</evidence>
<gene>
    <name evidence="1" type="ORF">K7472_01660</name>
</gene>
<sequence length="104" mass="11535">MTTKQQDKGAGEDGDRPARRVTLPQVMRGAAKQLGELLGCDAVSVSSVKSTRDGWVADVEIVEVERIPETTSVMASYHVQLDEDGEITGYERTRRYTRGQIDQH</sequence>
<dbReference type="EMBL" id="JAINVZ010000001">
    <property type="protein sequence ID" value="MBY8883553.1"/>
    <property type="molecule type" value="Genomic_DNA"/>
</dbReference>
<protein>
    <submittedName>
        <fullName evidence="1">Gas vesicle protein</fullName>
    </submittedName>
</protein>
<dbReference type="PIRSF" id="PIRSF028743">
    <property type="entry name" value="GvpO_protein"/>
    <property type="match status" value="1"/>
</dbReference>
<proteinExistence type="predicted"/>
<keyword evidence="2" id="KW-1185">Reference proteome</keyword>
<reference evidence="1 2" key="1">
    <citation type="submission" date="2021-08" db="EMBL/GenBank/DDBJ databases">
        <title>Streptomyces sp. PTM05 isolated from lichen.</title>
        <authorList>
            <person name="Somphong A."/>
            <person name="Phongsopitanun W."/>
            <person name="Tanasupawat S."/>
        </authorList>
    </citation>
    <scope>NUCLEOTIDE SEQUENCE [LARGE SCALE GENOMIC DNA]</scope>
    <source>
        <strain evidence="1 2">Ptm05</strain>
    </source>
</reference>
<name>A0ABS7QK44_9ACTN</name>
<comment type="caution">
    <text evidence="1">The sequence shown here is derived from an EMBL/GenBank/DDBJ whole genome shotgun (WGS) entry which is preliminary data.</text>
</comment>
<organism evidence="1 2">
    <name type="scientific">Streptantibioticus parmotrematis</name>
    <dbReference type="NCBI Taxonomy" id="2873249"/>
    <lineage>
        <taxon>Bacteria</taxon>
        <taxon>Bacillati</taxon>
        <taxon>Actinomycetota</taxon>
        <taxon>Actinomycetes</taxon>
        <taxon>Kitasatosporales</taxon>
        <taxon>Streptomycetaceae</taxon>
        <taxon>Streptantibioticus</taxon>
    </lineage>
</organism>
<dbReference type="RefSeq" id="WP_222973198.1">
    <property type="nucleotide sequence ID" value="NZ_JAINVZ010000001.1"/>
</dbReference>